<dbReference type="EMBL" id="JABFBC010000002">
    <property type="protein sequence ID" value="NNU81386.1"/>
    <property type="molecule type" value="Genomic_DNA"/>
</dbReference>
<feature type="chain" id="PRO_5032773026" description="DUF4402 domain-containing protein" evidence="1">
    <location>
        <begin position="27"/>
        <end position="160"/>
    </location>
</feature>
<gene>
    <name evidence="2" type="ORF">HMH01_13165</name>
</gene>
<comment type="caution">
    <text evidence="2">The sequence shown here is derived from an EMBL/GenBank/DDBJ whole genome shotgun (WGS) entry which is preliminary data.</text>
</comment>
<reference evidence="2 3" key="1">
    <citation type="submission" date="2020-05" db="EMBL/GenBank/DDBJ databases">
        <title>Gimesia benthica sp. nov., a novel planctomycete isolated from a deep-sea water sample of the Northwest Indian Ocean.</title>
        <authorList>
            <person name="Wang J."/>
            <person name="Ruan C."/>
            <person name="Song L."/>
            <person name="Zhu Y."/>
            <person name="Li A."/>
            <person name="Zheng X."/>
            <person name="Wang L."/>
            <person name="Lu Z."/>
            <person name="Huang Y."/>
            <person name="Du W."/>
            <person name="Zhou Y."/>
            <person name="Huang L."/>
            <person name="Dai X."/>
        </authorList>
    </citation>
    <scope>NUCLEOTIDE SEQUENCE [LARGE SCALE GENOMIC DNA]</scope>
    <source>
        <strain evidence="2 3">YYQ-30</strain>
    </source>
</reference>
<dbReference type="RefSeq" id="WP_171326229.1">
    <property type="nucleotide sequence ID" value="NZ_JABFBC010000002.1"/>
</dbReference>
<evidence type="ECO:0008006" key="4">
    <source>
        <dbReference type="Google" id="ProtNLM"/>
    </source>
</evidence>
<accession>A0A849L4V4</accession>
<proteinExistence type="predicted"/>
<protein>
    <recommendedName>
        <fullName evidence="4">DUF4402 domain-containing protein</fullName>
    </recommendedName>
</protein>
<evidence type="ECO:0000256" key="1">
    <source>
        <dbReference type="SAM" id="SignalP"/>
    </source>
</evidence>
<feature type="signal peptide" evidence="1">
    <location>
        <begin position="1"/>
        <end position="26"/>
    </location>
</feature>
<sequence>MPVTAAPRFSTALLASAFVLGTAVLAQDPGGLVTGSFGDQPLELPVSADLSAATMIGDYADASLAAALTEGDQGPLFLTMTLSGELPDPGEVMLELAFARDMGRNWQGDQNSLTLELGGFAPSDGMVHLFGTITGEVTGGPASETRAVTFSFDAYLEQVE</sequence>
<dbReference type="Proteomes" id="UP000572377">
    <property type="component" value="Unassembled WGS sequence"/>
</dbReference>
<evidence type="ECO:0000313" key="3">
    <source>
        <dbReference type="Proteomes" id="UP000572377"/>
    </source>
</evidence>
<keyword evidence="1" id="KW-0732">Signal</keyword>
<organism evidence="2 3">
    <name type="scientific">Halovulum dunhuangense</name>
    <dbReference type="NCBI Taxonomy" id="1505036"/>
    <lineage>
        <taxon>Bacteria</taxon>
        <taxon>Pseudomonadati</taxon>
        <taxon>Pseudomonadota</taxon>
        <taxon>Alphaproteobacteria</taxon>
        <taxon>Rhodobacterales</taxon>
        <taxon>Paracoccaceae</taxon>
        <taxon>Halovulum</taxon>
    </lineage>
</organism>
<keyword evidence="3" id="KW-1185">Reference proteome</keyword>
<dbReference type="AlphaFoldDB" id="A0A849L4V4"/>
<name>A0A849L4V4_9RHOB</name>
<evidence type="ECO:0000313" key="2">
    <source>
        <dbReference type="EMBL" id="NNU81386.1"/>
    </source>
</evidence>